<gene>
    <name evidence="1" type="ORF">IC602_08995</name>
</gene>
<protein>
    <submittedName>
        <fullName evidence="1">Uncharacterized protein</fullName>
    </submittedName>
</protein>
<comment type="caution">
    <text evidence="1">The sequence shown here is derived from an EMBL/GenBank/DDBJ whole genome shotgun (WGS) entry which is preliminary data.</text>
</comment>
<dbReference type="Proteomes" id="UP000621631">
    <property type="component" value="Unassembled WGS sequence"/>
</dbReference>
<evidence type="ECO:0000313" key="2">
    <source>
        <dbReference type="Proteomes" id="UP000621631"/>
    </source>
</evidence>
<dbReference type="EMBL" id="JACWEZ010000004">
    <property type="protein sequence ID" value="MBD1222746.1"/>
    <property type="molecule type" value="Genomic_DNA"/>
</dbReference>
<organism evidence="1 2">
    <name type="scientific">Virgibacillus halodenitrificans</name>
    <name type="common">Bacillus halodenitrificans</name>
    <dbReference type="NCBI Taxonomy" id="1482"/>
    <lineage>
        <taxon>Bacteria</taxon>
        <taxon>Bacillati</taxon>
        <taxon>Bacillota</taxon>
        <taxon>Bacilli</taxon>
        <taxon>Bacillales</taxon>
        <taxon>Bacillaceae</taxon>
        <taxon>Virgibacillus</taxon>
    </lineage>
</organism>
<keyword evidence="2" id="KW-1185">Reference proteome</keyword>
<reference evidence="1 2" key="1">
    <citation type="submission" date="2020-09" db="EMBL/GenBank/DDBJ databases">
        <title>Draft Genome Sequences of Oil-Oxidizing Bacteria Halomonas titanicae, Marinobacter lutaoensis, and Virgibacillus halodenitrificans Isolated from Highly Saline Environments.</title>
        <authorList>
            <person name="Grouzdev D.S."/>
            <person name="Sokolova D.S."/>
            <person name="Semenova E.M."/>
            <person name="Borzenkov I.A."/>
            <person name="Bidzhieva S.K."/>
            <person name="Poltaraus A.B."/>
            <person name="Nazina T.N."/>
        </authorList>
    </citation>
    <scope>NUCLEOTIDE SEQUENCE [LARGE SCALE GENOMIC DNA]</scope>
    <source>
        <strain evidence="1 2">VKM B-3472D</strain>
    </source>
</reference>
<name>A0ABR7VLY9_VIRHA</name>
<sequence length="78" mass="9382">MEDVYLDEYFIQQDIIEKRKRQDYAKQAQLHIIPNLEKKALEKFFEELTKEDKPNLAGKHVKTDFDAIKRAKEQLNNM</sequence>
<proteinExistence type="predicted"/>
<evidence type="ECO:0000313" key="1">
    <source>
        <dbReference type="EMBL" id="MBD1222746.1"/>
    </source>
</evidence>
<accession>A0ABR7VLY9</accession>